<proteinExistence type="predicted"/>
<dbReference type="InterPro" id="IPR009593">
    <property type="entry name" value="DUF1203"/>
</dbReference>
<reference evidence="1 2" key="1">
    <citation type="submission" date="2019-07" db="EMBL/GenBank/DDBJ databases">
        <title>Lysobacter weifangensis sp. nov., isolated from bensulfuron-methyl contaminated farmland soil.</title>
        <authorList>
            <person name="Zhao H."/>
        </authorList>
    </citation>
    <scope>NUCLEOTIDE SEQUENCE [LARGE SCALE GENOMIC DNA]</scope>
    <source>
        <strain evidence="1 2">CC-Bw-6</strain>
    </source>
</reference>
<sequence length="155" mass="17480">MDYIVKGLPVEPFQPLFGLSDEELRSHGAKRYVADAKPGYPCRITLRDAEPGETLLLLNWRHLDADTPYRSDGPIFVREAALASYEARNAIPKQQRIRLLSVRAYDKSGWMQDAEVVKGVELESSVAKFFADPAVDYLHVHNANRGCYACRVDRG</sequence>
<evidence type="ECO:0000313" key="1">
    <source>
        <dbReference type="EMBL" id="QDQ74232.1"/>
    </source>
</evidence>
<keyword evidence="2" id="KW-1185">Reference proteome</keyword>
<dbReference type="PIRSF" id="PIRSF034110">
    <property type="entry name" value="DUF1203"/>
    <property type="match status" value="1"/>
</dbReference>
<organism evidence="1 2">
    <name type="scientific">Pseudoluteimonas lycopersici</name>
    <dbReference type="NCBI Taxonomy" id="1324796"/>
    <lineage>
        <taxon>Bacteria</taxon>
        <taxon>Pseudomonadati</taxon>
        <taxon>Pseudomonadota</taxon>
        <taxon>Gammaproteobacteria</taxon>
        <taxon>Lysobacterales</taxon>
        <taxon>Lysobacteraceae</taxon>
        <taxon>Pseudoluteimonas</taxon>
    </lineage>
</organism>
<protein>
    <submittedName>
        <fullName evidence="1">DUF1203 domain-containing protein</fullName>
    </submittedName>
</protein>
<dbReference type="Proteomes" id="UP000315891">
    <property type="component" value="Chromosome"/>
</dbReference>
<dbReference type="AlphaFoldDB" id="A0A516V6T9"/>
<dbReference type="Pfam" id="PF06718">
    <property type="entry name" value="DUF1203"/>
    <property type="match status" value="1"/>
</dbReference>
<accession>A0A516V6T9</accession>
<dbReference type="OrthoDB" id="5953307at2"/>
<gene>
    <name evidence="1" type="ORF">FNZ56_10230</name>
</gene>
<evidence type="ECO:0000313" key="2">
    <source>
        <dbReference type="Proteomes" id="UP000315891"/>
    </source>
</evidence>
<dbReference type="EMBL" id="CP041742">
    <property type="protein sequence ID" value="QDQ74232.1"/>
    <property type="molecule type" value="Genomic_DNA"/>
</dbReference>
<name>A0A516V6T9_9GAMM</name>